<gene>
    <name evidence="6" type="ORF">MNB_SV-14-108</name>
</gene>
<evidence type="ECO:0000313" key="6">
    <source>
        <dbReference type="EMBL" id="SFV58172.1"/>
    </source>
</evidence>
<dbReference type="PANTHER" id="PTHR42887">
    <property type="entry name" value="OS12G0638800 PROTEIN"/>
    <property type="match status" value="1"/>
</dbReference>
<feature type="domain" description="RsdA/BaiN/AoA(So)-like insert" evidence="5">
    <location>
        <begin position="185"/>
        <end position="323"/>
    </location>
</feature>
<dbReference type="Gene3D" id="2.40.30.10">
    <property type="entry name" value="Translation factors"/>
    <property type="match status" value="1"/>
</dbReference>
<feature type="domain" description="RsdA/BaiN/AoA(So)-like Rossmann fold-like" evidence="4">
    <location>
        <begin position="6"/>
        <end position="376"/>
    </location>
</feature>
<protein>
    <submittedName>
        <fullName evidence="6">NAD(FAD)-utilizing dehydrogenases</fullName>
    </submittedName>
</protein>
<dbReference type="EMBL" id="FPHN01000088">
    <property type="protein sequence ID" value="SFV58172.1"/>
    <property type="molecule type" value="Genomic_DNA"/>
</dbReference>
<evidence type="ECO:0000256" key="1">
    <source>
        <dbReference type="ARBA" id="ARBA00001974"/>
    </source>
</evidence>
<dbReference type="Gene3D" id="1.10.8.260">
    <property type="entry name" value="HI0933 insert domain-like"/>
    <property type="match status" value="1"/>
</dbReference>
<accession>A0A1W1BXJ8</accession>
<evidence type="ECO:0000256" key="2">
    <source>
        <dbReference type="ARBA" id="ARBA00022630"/>
    </source>
</evidence>
<evidence type="ECO:0000259" key="5">
    <source>
        <dbReference type="Pfam" id="PF22780"/>
    </source>
</evidence>
<dbReference type="PANTHER" id="PTHR42887:SF2">
    <property type="entry name" value="OS12G0638800 PROTEIN"/>
    <property type="match status" value="1"/>
</dbReference>
<reference evidence="6" key="1">
    <citation type="submission" date="2016-10" db="EMBL/GenBank/DDBJ databases">
        <authorList>
            <person name="de Groot N.N."/>
        </authorList>
    </citation>
    <scope>NUCLEOTIDE SEQUENCE</scope>
</reference>
<keyword evidence="3" id="KW-0274">FAD</keyword>
<dbReference type="Gene3D" id="3.50.50.60">
    <property type="entry name" value="FAD/NAD(P)-binding domain"/>
    <property type="match status" value="1"/>
</dbReference>
<dbReference type="InterPro" id="IPR055178">
    <property type="entry name" value="RsdA/BaiN/AoA(So)-like_dom"/>
</dbReference>
<organism evidence="6">
    <name type="scientific">hydrothermal vent metagenome</name>
    <dbReference type="NCBI Taxonomy" id="652676"/>
    <lineage>
        <taxon>unclassified sequences</taxon>
        <taxon>metagenomes</taxon>
        <taxon>ecological metagenomes</taxon>
    </lineage>
</organism>
<dbReference type="InterPro" id="IPR023166">
    <property type="entry name" value="BaiN-like_dom_sf"/>
</dbReference>
<dbReference type="Pfam" id="PF03486">
    <property type="entry name" value="HI0933_like"/>
    <property type="match status" value="1"/>
</dbReference>
<dbReference type="SUPFAM" id="SSF51905">
    <property type="entry name" value="FAD/NAD(P)-binding domain"/>
    <property type="match status" value="1"/>
</dbReference>
<dbReference type="InterPro" id="IPR036188">
    <property type="entry name" value="FAD/NAD-bd_sf"/>
</dbReference>
<proteinExistence type="predicted"/>
<comment type="cofactor">
    <cofactor evidence="1">
        <name>FAD</name>
        <dbReference type="ChEBI" id="CHEBI:57692"/>
    </cofactor>
</comment>
<dbReference type="SUPFAM" id="SSF160996">
    <property type="entry name" value="HI0933 insert domain-like"/>
    <property type="match status" value="1"/>
</dbReference>
<dbReference type="InterPro" id="IPR057661">
    <property type="entry name" value="RsdA/BaiN/AoA(So)_Rossmann"/>
</dbReference>
<evidence type="ECO:0000259" key="4">
    <source>
        <dbReference type="Pfam" id="PF03486"/>
    </source>
</evidence>
<dbReference type="AlphaFoldDB" id="A0A1W1BXJ8"/>
<dbReference type="InterPro" id="IPR004792">
    <property type="entry name" value="BaiN-like"/>
</dbReference>
<sequence length="379" mass="41476">MNKQVDIAVIGAGASGLMLSALLNNKNIALIDNNSKIGSKILISGGGKCNITNGKVKPTNYLGEQHFIRNVIKQFDQYDLLKWLSTRGLKPIVRRRNQYFCKNSAKELVDIFKAEISSKSYILNTKVQSVKKVDNCFKILTNKGTIIANIVVVASGGASFPKIGATTIGYDIAKSFGHKVNTLSAGLVGFTLQPEQFFFKELSGIAIDVKITIDKKEVEGALLFAHKGISGPAVLDASLYWNRGKITIDFLPTLSIDSLKSSKKHISKILGLPSRVAKRFLEVLKIEDKASNRLTHQEWQKIEELKKYSFAPAGTFGYSKAEVTKGGVATDEVDASSMMSKKVDNLYFLGEVLDVTGELGGYNFQWAFSTAFVCAKGLN</sequence>
<dbReference type="Pfam" id="PF22780">
    <property type="entry name" value="HI0933_like_1st"/>
    <property type="match status" value="1"/>
</dbReference>
<dbReference type="NCBIfam" id="TIGR00275">
    <property type="entry name" value="aminoacetone oxidase family FAD-binding enzyme"/>
    <property type="match status" value="1"/>
</dbReference>
<name>A0A1W1BXJ8_9ZZZZ</name>
<evidence type="ECO:0000256" key="3">
    <source>
        <dbReference type="ARBA" id="ARBA00022827"/>
    </source>
</evidence>
<keyword evidence="2" id="KW-0285">Flavoprotein</keyword>